<dbReference type="EMBL" id="BA000035">
    <property type="protein sequence ID" value="BAC18404.1"/>
    <property type="molecule type" value="Genomic_DNA"/>
</dbReference>
<dbReference type="Proteomes" id="UP000001409">
    <property type="component" value="Chromosome"/>
</dbReference>
<dbReference type="Pfam" id="PF02353">
    <property type="entry name" value="CMAS"/>
    <property type="match status" value="1"/>
</dbReference>
<name>Q8FTH5_COREF</name>
<dbReference type="PANTHER" id="PTHR43667:SF2">
    <property type="entry name" value="FATTY ACID C-METHYL TRANSFERASE"/>
    <property type="match status" value="1"/>
</dbReference>
<dbReference type="SUPFAM" id="SSF53335">
    <property type="entry name" value="S-adenosyl-L-methionine-dependent methyltransferases"/>
    <property type="match status" value="1"/>
</dbReference>
<evidence type="ECO:0000313" key="1">
    <source>
        <dbReference type="EMBL" id="BAC18404.1"/>
    </source>
</evidence>
<sequence length="448" mass="48630">MMPPGGAPKRMVDTRLRHLGSIDPEEWPGVATVPDAVLMNVRARQAEARFARACESAGLDLLGDEPDLTIDHEELFPRLAANGWLGLAESYMAGEWRSDKLADVLTELIRVGFRPRGRLTPPVGLPDGAQDNGGALPGELIRLSSGDGMSAFGGVFASGVPTTLRTAVKSFVPGAGRNREPGSHFVDVTRIADPVAVEREDLGEAQRRAAARLLDAARVRSGSHVLEYPASGGALSILAARRNATVDVLTADESQVPGLSELLILAGADKDVHIRTIPRAIPGREDWGGSYDAIVSMEKLEVVGTSGAKRYIRALDRMLATGGYVAMQSLVATDQLGPVGREALGVLRAYIWPALKFPTVSEIHQLADRESSLRVIAEVHFPGHYLKSVQLQREIFEGQMREAAADGFDAVFRRMWVYHYALIEALLRLGHLDAAQFTLTTRNRRGRR</sequence>
<dbReference type="InterPro" id="IPR050723">
    <property type="entry name" value="CFA/CMAS"/>
</dbReference>
<dbReference type="PANTHER" id="PTHR43667">
    <property type="entry name" value="CYCLOPROPANE-FATTY-ACYL-PHOSPHOLIPID SYNTHASE"/>
    <property type="match status" value="1"/>
</dbReference>
<dbReference type="KEGG" id="cef:CE1594"/>
<dbReference type="HOGENOM" id="CLU_026434_1_0_11"/>
<dbReference type="InterPro" id="IPR029063">
    <property type="entry name" value="SAM-dependent_MTases_sf"/>
</dbReference>
<dbReference type="STRING" id="196164.gene:10742013"/>
<keyword evidence="2" id="KW-1185">Reference proteome</keyword>
<protein>
    <submittedName>
        <fullName evidence="1">Putative cyclopropane-fatty-acyl-phospholipid synthase</fullName>
    </submittedName>
</protein>
<accession>Q8FTH5</accession>
<organism evidence="1 2">
    <name type="scientific">Corynebacterium efficiens (strain DSM 44549 / YS-314 / AJ 12310 / JCM 11189 / NBRC 100395)</name>
    <dbReference type="NCBI Taxonomy" id="196164"/>
    <lineage>
        <taxon>Bacteria</taxon>
        <taxon>Bacillati</taxon>
        <taxon>Actinomycetota</taxon>
        <taxon>Actinomycetes</taxon>
        <taxon>Mycobacteriales</taxon>
        <taxon>Corynebacteriaceae</taxon>
        <taxon>Corynebacterium</taxon>
    </lineage>
</organism>
<dbReference type="AlphaFoldDB" id="Q8FTH5"/>
<dbReference type="Gene3D" id="3.40.50.150">
    <property type="entry name" value="Vaccinia Virus protein VP39"/>
    <property type="match status" value="1"/>
</dbReference>
<reference evidence="1 2" key="1">
    <citation type="journal article" date="2003" name="Genome Res.">
        <title>Comparative complete genome sequence analysis of the amino acid replacements responsible for the thermostability of Corynebacterium efficiens.</title>
        <authorList>
            <person name="Nishio Y."/>
            <person name="Nakamura Y."/>
            <person name="Kawarabayasi Y."/>
            <person name="Usuda Y."/>
            <person name="Kimura E."/>
            <person name="Sugimoto S."/>
            <person name="Matsui K."/>
            <person name="Yamagishi A."/>
            <person name="Kikuchi H."/>
            <person name="Ikeo K."/>
            <person name="Gojobori T."/>
        </authorList>
    </citation>
    <scope>NUCLEOTIDE SEQUENCE [LARGE SCALE GENOMIC DNA]</scope>
    <source>
        <strain evidence="2">DSM 44549 / YS-314 / AJ 12310 / JCM 11189 / NBRC 100395</strain>
    </source>
</reference>
<dbReference type="eggNOG" id="COG2230">
    <property type="taxonomic scope" value="Bacteria"/>
</dbReference>
<evidence type="ECO:0000313" key="2">
    <source>
        <dbReference type="Proteomes" id="UP000001409"/>
    </source>
</evidence>
<proteinExistence type="predicted"/>